<dbReference type="AlphaFoldDB" id="A0AAP0NN46"/>
<sequence length="52" mass="5603">MCIVGPKSCWGTTSTLPNRIRNIAIDSNSKLGKGQEVEGAGNVYCNNAQRSY</sequence>
<reference evidence="1 2" key="1">
    <citation type="submission" date="2024-01" db="EMBL/GenBank/DDBJ databases">
        <title>Genome assemblies of Stephania.</title>
        <authorList>
            <person name="Yang L."/>
        </authorList>
    </citation>
    <scope>NUCLEOTIDE SEQUENCE [LARGE SCALE GENOMIC DNA]</scope>
    <source>
        <strain evidence="1">JXDWG</strain>
        <tissue evidence="1">Leaf</tissue>
    </source>
</reference>
<name>A0AAP0NN46_9MAGN</name>
<accession>A0AAP0NN46</accession>
<dbReference type="Proteomes" id="UP001419268">
    <property type="component" value="Unassembled WGS sequence"/>
</dbReference>
<protein>
    <submittedName>
        <fullName evidence="1">Uncharacterized protein</fullName>
    </submittedName>
</protein>
<proteinExistence type="predicted"/>
<organism evidence="1 2">
    <name type="scientific">Stephania cephalantha</name>
    <dbReference type="NCBI Taxonomy" id="152367"/>
    <lineage>
        <taxon>Eukaryota</taxon>
        <taxon>Viridiplantae</taxon>
        <taxon>Streptophyta</taxon>
        <taxon>Embryophyta</taxon>
        <taxon>Tracheophyta</taxon>
        <taxon>Spermatophyta</taxon>
        <taxon>Magnoliopsida</taxon>
        <taxon>Ranunculales</taxon>
        <taxon>Menispermaceae</taxon>
        <taxon>Menispermoideae</taxon>
        <taxon>Cissampelideae</taxon>
        <taxon>Stephania</taxon>
    </lineage>
</organism>
<evidence type="ECO:0000313" key="2">
    <source>
        <dbReference type="Proteomes" id="UP001419268"/>
    </source>
</evidence>
<keyword evidence="2" id="KW-1185">Reference proteome</keyword>
<evidence type="ECO:0000313" key="1">
    <source>
        <dbReference type="EMBL" id="KAK9112119.1"/>
    </source>
</evidence>
<comment type="caution">
    <text evidence="1">The sequence shown here is derived from an EMBL/GenBank/DDBJ whole genome shotgun (WGS) entry which is preliminary data.</text>
</comment>
<gene>
    <name evidence="1" type="ORF">Scep_019638</name>
</gene>
<dbReference type="EMBL" id="JBBNAG010000008">
    <property type="protein sequence ID" value="KAK9112119.1"/>
    <property type="molecule type" value="Genomic_DNA"/>
</dbReference>